<dbReference type="AlphaFoldDB" id="D9PV69"/>
<dbReference type="CDD" id="cd21148">
    <property type="entry name" value="PUA_Cbf5"/>
    <property type="match status" value="1"/>
</dbReference>
<dbReference type="PROSITE" id="PS50890">
    <property type="entry name" value="PUA"/>
    <property type="match status" value="1"/>
</dbReference>
<dbReference type="SUPFAM" id="SSF55120">
    <property type="entry name" value="Pseudouridine synthase"/>
    <property type="match status" value="1"/>
</dbReference>
<evidence type="ECO:0000313" key="9">
    <source>
        <dbReference type="Proteomes" id="UP000000345"/>
    </source>
</evidence>
<keyword evidence="8" id="KW-0456">Lyase</keyword>
<dbReference type="InterPro" id="IPR026326">
    <property type="entry name" value="TruB_arch"/>
</dbReference>
<feature type="domain" description="Dyskerin-like" evidence="7">
    <location>
        <begin position="1"/>
        <end position="48"/>
    </location>
</feature>
<dbReference type="InterPro" id="IPR020103">
    <property type="entry name" value="PsdUridine_synth_cat_dom_sf"/>
</dbReference>
<dbReference type="InterPro" id="IPR002478">
    <property type="entry name" value="PUA"/>
</dbReference>
<dbReference type="Gene3D" id="3.30.2350.10">
    <property type="entry name" value="Pseudouridine synthase"/>
    <property type="match status" value="1"/>
</dbReference>
<dbReference type="HAMAP" id="MF_01081">
    <property type="entry name" value="TruB_arch"/>
    <property type="match status" value="1"/>
</dbReference>
<dbReference type="Pfam" id="PF01509">
    <property type="entry name" value="TruB_N"/>
    <property type="match status" value="1"/>
</dbReference>
<organism evidence="8 9">
    <name type="scientific">Methanothermobacter marburgensis (strain ATCC BAA-927 / DSM 2133 / JCM 14651 / NBRC 100331 / OCM 82 / Marburg)</name>
    <name type="common">Methanobacterium thermoautotrophicum</name>
    <dbReference type="NCBI Taxonomy" id="79929"/>
    <lineage>
        <taxon>Archaea</taxon>
        <taxon>Methanobacteriati</taxon>
        <taxon>Methanobacteriota</taxon>
        <taxon>Methanomada group</taxon>
        <taxon>Methanobacteria</taxon>
        <taxon>Methanobacteriales</taxon>
        <taxon>Methanobacteriaceae</taxon>
        <taxon>Methanothermobacter</taxon>
    </lineage>
</organism>
<dbReference type="GeneID" id="9704228"/>
<dbReference type="CDD" id="cd02572">
    <property type="entry name" value="PseudoU_synth_hDyskerin"/>
    <property type="match status" value="1"/>
</dbReference>
<evidence type="ECO:0000256" key="5">
    <source>
        <dbReference type="HAMAP-Rule" id="MF_01081"/>
    </source>
</evidence>
<dbReference type="STRING" id="79929.MTBMA_c05210"/>
<comment type="function">
    <text evidence="3 5">Could be responsible for synthesis of pseudouridine from uracil-55 in the psi GC loop of transfer RNAs.</text>
</comment>
<dbReference type="PANTHER" id="PTHR23127">
    <property type="entry name" value="CENTROMERE/MICROTUBULE BINDING PROTEIN CBF5"/>
    <property type="match status" value="1"/>
</dbReference>
<dbReference type="NCBIfam" id="TIGR00451">
    <property type="entry name" value="unchar_dom_2"/>
    <property type="match status" value="1"/>
</dbReference>
<reference evidence="8 9" key="2">
    <citation type="journal article" date="2010" name="J. Bacteriol.">
        <title>Complete genome sequence of Methanothermobacter marburgensis, a methanoarchaeon model organism.</title>
        <authorList>
            <person name="Liesegang H."/>
            <person name="Kaster A.K."/>
            <person name="Wiezer A."/>
            <person name="Goenrich M."/>
            <person name="Wollherr A."/>
            <person name="Seedorf H."/>
            <person name="Gottschalk G."/>
            <person name="Thauer R.K."/>
        </authorList>
    </citation>
    <scope>NUCLEOTIDE SEQUENCE [LARGE SCALE GENOMIC DNA]</scope>
    <source>
        <strain evidence="9">ATCC BAA-927 / DSM 2133 / JCM 14651 / NBRC 100331 / OCM 82 / Marburg</strain>
    </source>
</reference>
<dbReference type="GO" id="GO:1990481">
    <property type="term" value="P:mRNA pseudouridine synthesis"/>
    <property type="evidence" value="ECO:0007669"/>
    <property type="project" value="TreeGrafter"/>
</dbReference>
<dbReference type="GO" id="GO:0031118">
    <property type="term" value="P:rRNA pseudouridine synthesis"/>
    <property type="evidence" value="ECO:0007669"/>
    <property type="project" value="TreeGrafter"/>
</dbReference>
<feature type="domain" description="PUA" evidence="6">
    <location>
        <begin position="235"/>
        <end position="309"/>
    </location>
</feature>
<dbReference type="Proteomes" id="UP000000345">
    <property type="component" value="Chromosome"/>
</dbReference>
<comment type="catalytic activity">
    <reaction evidence="5">
        <text>uridine(55) in tRNA = pseudouridine(55) in tRNA</text>
        <dbReference type="Rhea" id="RHEA:42532"/>
        <dbReference type="Rhea" id="RHEA-COMP:10101"/>
        <dbReference type="Rhea" id="RHEA-COMP:10102"/>
        <dbReference type="ChEBI" id="CHEBI:65314"/>
        <dbReference type="ChEBI" id="CHEBI:65315"/>
        <dbReference type="EC" id="5.4.99.25"/>
    </reaction>
</comment>
<dbReference type="Pfam" id="PF08068">
    <property type="entry name" value="DKCLD"/>
    <property type="match status" value="1"/>
</dbReference>
<dbReference type="InterPro" id="IPR015947">
    <property type="entry name" value="PUA-like_sf"/>
</dbReference>
<dbReference type="GO" id="GO:0160148">
    <property type="term" value="F:tRNA pseudouridine(55) synthase activity"/>
    <property type="evidence" value="ECO:0007669"/>
    <property type="project" value="UniProtKB-EC"/>
</dbReference>
<dbReference type="SMART" id="SM00359">
    <property type="entry name" value="PUA"/>
    <property type="match status" value="1"/>
</dbReference>
<dbReference type="InterPro" id="IPR004802">
    <property type="entry name" value="tRNA_PsdUridine_synth_B_fam"/>
</dbReference>
<dbReference type="KEGG" id="mmg:MTBMA_c05210"/>
<dbReference type="InterPro" id="IPR012960">
    <property type="entry name" value="Dyskerin-like"/>
</dbReference>
<dbReference type="Pfam" id="PF01472">
    <property type="entry name" value="PUA"/>
    <property type="match status" value="1"/>
</dbReference>
<dbReference type="GO" id="GO:0016829">
    <property type="term" value="F:lyase activity"/>
    <property type="evidence" value="ECO:0007669"/>
    <property type="project" value="UniProtKB-KW"/>
</dbReference>
<evidence type="ECO:0000256" key="1">
    <source>
        <dbReference type="ARBA" id="ARBA00022694"/>
    </source>
</evidence>
<evidence type="ECO:0000313" key="8">
    <source>
        <dbReference type="EMBL" id="ADL58117.1"/>
    </source>
</evidence>
<dbReference type="InterPro" id="IPR036974">
    <property type="entry name" value="PUA_sf"/>
</dbReference>
<evidence type="ECO:0000256" key="2">
    <source>
        <dbReference type="ARBA" id="ARBA00023235"/>
    </source>
</evidence>
<protein>
    <recommendedName>
        <fullName evidence="5">Probable tRNA pseudouridine synthase B</fullName>
        <ecNumber evidence="5">5.4.99.25</ecNumber>
    </recommendedName>
    <alternativeName>
        <fullName evidence="5">tRNA pseudouridine(55) synthase</fullName>
        <shortName evidence="5">Psi55 synthase</shortName>
    </alternativeName>
    <alternativeName>
        <fullName evidence="5">tRNA pseudouridylate synthase</fullName>
    </alternativeName>
    <alternativeName>
        <fullName evidence="5">tRNA-uridine isomerase</fullName>
    </alternativeName>
</protein>
<proteinExistence type="inferred from homology"/>
<dbReference type="FunFam" id="3.30.2350.10:FF:000001">
    <property type="entry name" value="H/ACA ribonucleoprotein complex subunit CBF5"/>
    <property type="match status" value="1"/>
</dbReference>
<dbReference type="GO" id="GO:0000495">
    <property type="term" value="P:box H/ACA sno(s)RNA 3'-end processing"/>
    <property type="evidence" value="ECO:0007669"/>
    <property type="project" value="TreeGrafter"/>
</dbReference>
<feature type="active site" description="Nucleophile" evidence="5">
    <location>
        <position position="67"/>
    </location>
</feature>
<dbReference type="NCBIfam" id="NF003280">
    <property type="entry name" value="PRK04270.1"/>
    <property type="match status" value="1"/>
</dbReference>
<dbReference type="PaxDb" id="79929-MTBMA_c05210"/>
<dbReference type="SUPFAM" id="SSF88697">
    <property type="entry name" value="PUA domain-like"/>
    <property type="match status" value="1"/>
</dbReference>
<dbReference type="PATRIC" id="fig|79929.8.peg.506"/>
<dbReference type="GO" id="GO:0003723">
    <property type="term" value="F:RNA binding"/>
    <property type="evidence" value="ECO:0007669"/>
    <property type="project" value="InterPro"/>
</dbReference>
<comment type="similarity">
    <text evidence="4 5">Belongs to the pseudouridine synthase TruB family. Type 2 subfamily.</text>
</comment>
<accession>D9PV69</accession>
<dbReference type="NCBIfam" id="TIGR00425">
    <property type="entry name" value="CBF5"/>
    <property type="match status" value="1"/>
</dbReference>
<dbReference type="SMART" id="SM01136">
    <property type="entry name" value="DKCLD"/>
    <property type="match status" value="1"/>
</dbReference>
<name>D9PV69_METTM</name>
<keyword evidence="9" id="KW-1185">Reference proteome</keyword>
<keyword evidence="1 5" id="KW-0819">tRNA processing</keyword>
<evidence type="ECO:0000256" key="4">
    <source>
        <dbReference type="ARBA" id="ARBA00060775"/>
    </source>
</evidence>
<dbReference type="Gene3D" id="2.30.130.10">
    <property type="entry name" value="PUA domain"/>
    <property type="match status" value="1"/>
</dbReference>
<dbReference type="GeneID" id="77399301"/>
<dbReference type="GO" id="GO:0031119">
    <property type="term" value="P:tRNA pseudouridine synthesis"/>
    <property type="evidence" value="ECO:0007669"/>
    <property type="project" value="UniProtKB-UniRule"/>
</dbReference>
<sequence>MAEFIELKESRTDPAYGCPPHERDIETHISHGVVNLDKPSGPTSHQVDAWVRDMLHAEKVGHGGTLDPKVTGVLPLGINRATRVMQLLLEAPKEYVCLMRVHREVDEDRIREVLGEFQGKIFQIPPLKSAVKRELRVRTIYDVNILEIDGQDVLFRIACEAGTYVRKYCHDVGEALGTGAHMAELRRTRVGPFTEEGLVTLHDLKDAYQFWVEDGDERFLRECTLPMEFAVSHLPRAVILDSAVDAVCHGADLARGGIAGLDDNIKKGDTVAVMTLKGELVAVGEALMPSLDIVAADSGLVIETDKVFMKPGTYPRMWRQSL</sequence>
<evidence type="ECO:0000259" key="7">
    <source>
        <dbReference type="SMART" id="SM01136"/>
    </source>
</evidence>
<dbReference type="GO" id="GO:0031120">
    <property type="term" value="P:snRNA pseudouridine synthesis"/>
    <property type="evidence" value="ECO:0007669"/>
    <property type="project" value="TreeGrafter"/>
</dbReference>
<dbReference type="EMBL" id="CP001710">
    <property type="protein sequence ID" value="ADL58117.1"/>
    <property type="molecule type" value="Genomic_DNA"/>
</dbReference>
<gene>
    <name evidence="5 8" type="primary">truB</name>
    <name evidence="8" type="ordered locus">MTBMA_c05210</name>
</gene>
<reference key="1">
    <citation type="submission" date="2009-08" db="EMBL/GenBank/DDBJ databases">
        <title>The genome sequence of Methanothermobacter marburgensis.</title>
        <authorList>
            <person name="Kaster A."/>
            <person name="Seedorf H."/>
            <person name="Goenrich M."/>
            <person name="Wiezer A."/>
            <person name="Liesegang H."/>
            <person name="Thauer R."/>
            <person name="Gottschalk G."/>
        </authorList>
    </citation>
    <scope>NUCLEOTIDE SEQUENCE</scope>
    <source>
        <strain>Marburg</strain>
    </source>
</reference>
<keyword evidence="2 5" id="KW-0413">Isomerase</keyword>
<dbReference type="PANTHER" id="PTHR23127:SF0">
    <property type="entry name" value="H_ACA RIBONUCLEOPROTEIN COMPLEX SUBUNIT DKC1"/>
    <property type="match status" value="1"/>
</dbReference>
<dbReference type="Pfam" id="PF16198">
    <property type="entry name" value="TruB_C_2"/>
    <property type="match status" value="1"/>
</dbReference>
<evidence type="ECO:0000256" key="3">
    <source>
        <dbReference type="ARBA" id="ARBA00060072"/>
    </source>
</evidence>
<evidence type="ECO:0000259" key="6">
    <source>
        <dbReference type="SMART" id="SM00359"/>
    </source>
</evidence>
<dbReference type="InterPro" id="IPR002501">
    <property type="entry name" value="PsdUridine_synth_N"/>
</dbReference>
<dbReference type="RefSeq" id="WP_013295341.1">
    <property type="nucleotide sequence ID" value="NC_014408.1"/>
</dbReference>
<dbReference type="HOGENOM" id="CLU_032087_3_0_2"/>
<dbReference type="InterPro" id="IPR004521">
    <property type="entry name" value="Uncharacterised_CHP00451"/>
</dbReference>
<dbReference type="OrthoDB" id="35866at2157"/>
<dbReference type="EC" id="5.4.99.25" evidence="5"/>
<dbReference type="InterPro" id="IPR032819">
    <property type="entry name" value="TruB_C"/>
</dbReference>